<dbReference type="AlphaFoldDB" id="A0A3M9UEG6"/>
<reference evidence="4 10" key="4">
    <citation type="submission" date="2020-02" db="EMBL/GenBank/DDBJ databases">
        <authorList>
            <person name="Subbiah M."/>
            <person name="Call D."/>
        </authorList>
    </citation>
    <scope>NUCLEOTIDE SEQUENCE [LARGE SCALE GENOMIC DNA]</scope>
    <source>
        <strain evidence="4 10">8375wB1</strain>
    </source>
</reference>
<reference evidence="5" key="3">
    <citation type="journal article" date="2020" name="Int. J. Antimicrob. Agents">
        <title>Identification and characterisation of fosfomycin resistance in Escherichia coli urinary tract infection isolates from Australia.</title>
        <authorList>
            <person name="Mowlaboccus S."/>
            <person name="Daley D."/>
            <person name="Pang S."/>
            <person name="Gottlieb T."/>
            <person name="Merlino J."/>
            <person name="Nimmo G.R."/>
            <person name="George N."/>
            <person name="Korman T.M."/>
            <person name="Streitberg R."/>
            <person name="Robson J."/>
            <person name="Peachey G."/>
            <person name="Collignon P."/>
            <person name="Bradbury S."/>
            <person name="Colombi E."/>
            <person name="Ramsay J.P."/>
            <person name="Rogers B.A."/>
            <person name="Coombs G.W."/>
        </authorList>
    </citation>
    <scope>NUCLEOTIDE SEQUENCE</scope>
    <source>
        <strain evidence="5">EC2</strain>
    </source>
</reference>
<dbReference type="Proteomes" id="UP000509796">
    <property type="component" value="Chromosome"/>
</dbReference>
<evidence type="ECO:0000313" key="11">
    <source>
        <dbReference type="Proteomes" id="UP000509796"/>
    </source>
</evidence>
<dbReference type="EMBL" id="CP058571">
    <property type="protein sequence ID" value="QLG57680.1"/>
    <property type="molecule type" value="Genomic_DNA"/>
</dbReference>
<evidence type="ECO:0000313" key="9">
    <source>
        <dbReference type="Proteomes" id="UP000392867"/>
    </source>
</evidence>
<evidence type="ECO:0000313" key="3">
    <source>
        <dbReference type="EMBL" id="MPU47725.1"/>
    </source>
</evidence>
<reference evidence="3 9" key="1">
    <citation type="submission" date="2019-08" db="EMBL/GenBank/DDBJ databases">
        <title>Identification of Water Treatment Resistant and Multidrug Resistant Urinary Pathogenic Escherichia coli in Wastewater.</title>
        <authorList>
            <person name="Neumann N."/>
        </authorList>
    </citation>
    <scope>NUCLEOTIDE SEQUENCE [LARGE SCALE GENOMIC DNA]</scope>
    <source>
        <strain evidence="3 9">WU2356</strain>
    </source>
</reference>
<feature type="region of interest" description="Disordered" evidence="1">
    <location>
        <begin position="44"/>
        <end position="64"/>
    </location>
</feature>
<accession>A0A3M9UEG6</accession>
<gene>
    <name evidence="7" type="ORF">FV293_27910</name>
    <name evidence="6" type="ORF">FV293_28745</name>
    <name evidence="3" type="ORF">FVB16_02385</name>
    <name evidence="4" type="ORF">G3W53_08290</name>
    <name evidence="5" type="ORF">HX136_12925</name>
</gene>
<evidence type="ECO:0000313" key="5">
    <source>
        <dbReference type="EMBL" id="QLG57680.1"/>
    </source>
</evidence>
<evidence type="ECO:0000313" key="8">
    <source>
        <dbReference type="Proteomes" id="UP000321295"/>
    </source>
</evidence>
<keyword evidence="2" id="KW-0812">Transmembrane</keyword>
<dbReference type="EMBL" id="JAAGYP010000007">
    <property type="protein sequence ID" value="NEN70167.1"/>
    <property type="molecule type" value="Genomic_DNA"/>
</dbReference>
<reference evidence="6 8" key="2">
    <citation type="submission" date="2019-08" db="EMBL/GenBank/DDBJ databases">
        <title>Whole genome analysis of cultivated E. coli strains isolated from CD patients and healthy donors.</title>
        <authorList>
            <person name="Siniagina M.N."/>
            <person name="Markelova M.I."/>
            <person name="Laikov A.V."/>
            <person name="Boulygina E.A."/>
            <person name="Khusnutdinova D.R."/>
            <person name="Kharchenko A."/>
            <person name="Grigoryeva T.V."/>
        </authorList>
    </citation>
    <scope>NUCLEOTIDE SEQUENCE [LARGE SCALE GENOMIC DNA]</scope>
    <source>
        <strain evidence="6 8">1_45_11</strain>
    </source>
</reference>
<sequence>MTFINQLMLYFCTVVCVLYLLSGGYRAVRDFWRRQIDKRAAEKISATQSAGAKTEAPLIPEQPS</sequence>
<keyword evidence="2" id="KW-0472">Membrane</keyword>
<dbReference type="EMBL" id="VRXD01000180">
    <property type="protein sequence ID" value="TXQ23645.1"/>
    <property type="molecule type" value="Genomic_DNA"/>
</dbReference>
<feature type="transmembrane region" description="Helical" evidence="2">
    <location>
        <begin position="6"/>
        <end position="28"/>
    </location>
</feature>
<evidence type="ECO:0000313" key="4">
    <source>
        <dbReference type="EMBL" id="NEN70167.1"/>
    </source>
</evidence>
<keyword evidence="2" id="KW-1133">Transmembrane helix</keyword>
<reference evidence="5" key="6">
    <citation type="submission" date="2020-06" db="EMBL/GenBank/DDBJ databases">
        <authorList>
            <person name="Ramsay J.P."/>
            <person name="Colombi E."/>
            <person name="Mowlaboccus S."/>
        </authorList>
    </citation>
    <scope>NUCLEOTIDE SEQUENCE</scope>
    <source>
        <strain evidence="5">EC2</strain>
    </source>
</reference>
<name>A0A3M9UEG6_ECOLX</name>
<dbReference type="Pfam" id="PF07125">
    <property type="entry name" value="DUF1378"/>
    <property type="match status" value="1"/>
</dbReference>
<protein>
    <submittedName>
        <fullName evidence="4">DUF1378 family protein</fullName>
    </submittedName>
</protein>
<dbReference type="Proteomes" id="UP000471360">
    <property type="component" value="Unassembled WGS sequence"/>
</dbReference>
<evidence type="ECO:0000256" key="1">
    <source>
        <dbReference type="SAM" id="MobiDB-lite"/>
    </source>
</evidence>
<dbReference type="EMBL" id="VRXD01000293">
    <property type="protein sequence ID" value="TXQ21405.1"/>
    <property type="molecule type" value="Genomic_DNA"/>
</dbReference>
<evidence type="ECO:0000313" key="6">
    <source>
        <dbReference type="EMBL" id="TXQ21405.1"/>
    </source>
</evidence>
<dbReference type="InterPro" id="IPR009808">
    <property type="entry name" value="DUF1378"/>
</dbReference>
<reference evidence="11" key="5">
    <citation type="submission" date="2020-06" db="EMBL/GenBank/DDBJ databases">
        <title>Identification and Characterisation of Fosfomycin Resistance in Escherichia coli Urinary Tract Infection Isolates from Australia.</title>
        <authorList>
            <person name="Mowlaboccus S."/>
            <person name="Daley D."/>
            <person name="Pang S."/>
            <person name="Gottlieb T."/>
            <person name="Nimmo G.R."/>
            <person name="George N."/>
            <person name="Korman T.M."/>
            <person name="Strietberg R."/>
            <person name="Robson J."/>
            <person name="Peachey G."/>
            <person name="Collignon P."/>
            <person name="Bradbury S."/>
            <person name="Colombi E."/>
            <person name="Ramsay J.P."/>
            <person name="Rogers B.A."/>
            <person name="Coombs G.W."/>
        </authorList>
    </citation>
    <scope>NUCLEOTIDE SEQUENCE [LARGE SCALE GENOMIC DNA]</scope>
    <source>
        <strain evidence="11">EC2</strain>
    </source>
</reference>
<dbReference type="Proteomes" id="UP000321295">
    <property type="component" value="Unassembled WGS sequence"/>
</dbReference>
<proteinExistence type="predicted"/>
<dbReference type="Proteomes" id="UP000392867">
    <property type="component" value="Unassembled WGS sequence"/>
</dbReference>
<dbReference type="EMBL" id="VOTT01000012">
    <property type="protein sequence ID" value="MPU47725.1"/>
    <property type="molecule type" value="Genomic_DNA"/>
</dbReference>
<evidence type="ECO:0000313" key="10">
    <source>
        <dbReference type="Proteomes" id="UP000471360"/>
    </source>
</evidence>
<dbReference type="RefSeq" id="WP_024192660.1">
    <property type="nucleotide sequence ID" value="NZ_BDPJ01000225.1"/>
</dbReference>
<organism evidence="4 10">
    <name type="scientific">Escherichia coli</name>
    <dbReference type="NCBI Taxonomy" id="562"/>
    <lineage>
        <taxon>Bacteria</taxon>
        <taxon>Pseudomonadati</taxon>
        <taxon>Pseudomonadota</taxon>
        <taxon>Gammaproteobacteria</taxon>
        <taxon>Enterobacterales</taxon>
        <taxon>Enterobacteriaceae</taxon>
        <taxon>Escherichia</taxon>
    </lineage>
</organism>
<evidence type="ECO:0000313" key="7">
    <source>
        <dbReference type="EMBL" id="TXQ23645.1"/>
    </source>
</evidence>
<evidence type="ECO:0000256" key="2">
    <source>
        <dbReference type="SAM" id="Phobius"/>
    </source>
</evidence>